<evidence type="ECO:0000256" key="1">
    <source>
        <dbReference type="SAM" id="SignalP"/>
    </source>
</evidence>
<feature type="signal peptide" evidence="1">
    <location>
        <begin position="1"/>
        <end position="20"/>
    </location>
</feature>
<keyword evidence="3" id="KW-1185">Reference proteome</keyword>
<gene>
    <name evidence="2" type="ORF">DHW03_05800</name>
</gene>
<organism evidence="2 3">
    <name type="scientific">Pedobacter yonginense</name>
    <dbReference type="NCBI Taxonomy" id="651869"/>
    <lineage>
        <taxon>Bacteria</taxon>
        <taxon>Pseudomonadati</taxon>
        <taxon>Bacteroidota</taxon>
        <taxon>Sphingobacteriia</taxon>
        <taxon>Sphingobacteriales</taxon>
        <taxon>Sphingobacteriaceae</taxon>
        <taxon>Pedobacter</taxon>
    </lineage>
</organism>
<accession>A0A317EVV4</accession>
<comment type="caution">
    <text evidence="2">The sequence shown here is derived from an EMBL/GenBank/DDBJ whole genome shotgun (WGS) entry which is preliminary data.</text>
</comment>
<dbReference type="Proteomes" id="UP000245379">
    <property type="component" value="Unassembled WGS sequence"/>
</dbReference>
<keyword evidence="1" id="KW-0732">Signal</keyword>
<name>A0A317EVV4_9SPHI</name>
<feature type="chain" id="PRO_5016305262" description="DUF3078 domain-containing protein" evidence="1">
    <location>
        <begin position="21"/>
        <end position="291"/>
    </location>
</feature>
<evidence type="ECO:0008006" key="4">
    <source>
        <dbReference type="Google" id="ProtNLM"/>
    </source>
</evidence>
<protein>
    <recommendedName>
        <fullName evidence="4">DUF3078 domain-containing protein</fullName>
    </recommendedName>
</protein>
<proteinExistence type="predicted"/>
<sequence length="291" mass="33298">MNKTLFIVALTLLSYQICFSQEKTTDSTATESVKGTWDLNLDLASRYIWRGQAWGGNYPVAQLYGTYNLTEKLSLGFWATHNFQKQSFEENDFGAEYRGYQEIDLVANYAFTNYLTTSLQYYYWPTTEKVEGVSNKLFDFGNTGVSTLDLMLMFDFSEYKLPLWFTWSTFIAGNDYRYKDEFDEKGKQNFTSYAEVGYNFDLPASIKLSPVVGAVFNNKAAYYTYGDPDKISFVNIGAKASKEFKLSKKSTMPIWVSYTHNGASRQFAVPETTRSIKSNYVVFGATFNLTN</sequence>
<dbReference type="RefSeq" id="WP_109924757.1">
    <property type="nucleotide sequence ID" value="NZ_QGNZ01000001.1"/>
</dbReference>
<reference evidence="2 3" key="1">
    <citation type="submission" date="2018-05" db="EMBL/GenBank/DDBJ databases">
        <title>Pedobacter paludis sp. nov., isolated from wetland soil.</title>
        <authorList>
            <person name="Zhang Y."/>
            <person name="Wang G."/>
        </authorList>
    </citation>
    <scope>NUCLEOTIDE SEQUENCE [LARGE SCALE GENOMIC DNA]</scope>
    <source>
        <strain evidence="2 3">KCTC22721</strain>
    </source>
</reference>
<dbReference type="OrthoDB" id="638356at2"/>
<dbReference type="EMBL" id="QGNZ01000001">
    <property type="protein sequence ID" value="PWS29328.1"/>
    <property type="molecule type" value="Genomic_DNA"/>
</dbReference>
<dbReference type="AlphaFoldDB" id="A0A317EVV4"/>
<evidence type="ECO:0000313" key="3">
    <source>
        <dbReference type="Proteomes" id="UP000245379"/>
    </source>
</evidence>
<evidence type="ECO:0000313" key="2">
    <source>
        <dbReference type="EMBL" id="PWS29328.1"/>
    </source>
</evidence>